<reference evidence="7 8" key="1">
    <citation type="submission" date="2019-01" db="EMBL/GenBank/DDBJ databases">
        <title>Draft genome sequences of three monokaryotic isolates of the white-rot basidiomycete fungus Dichomitus squalens.</title>
        <authorList>
            <consortium name="DOE Joint Genome Institute"/>
            <person name="Lopez S.C."/>
            <person name="Andreopoulos B."/>
            <person name="Pangilinan J."/>
            <person name="Lipzen A."/>
            <person name="Riley R."/>
            <person name="Ahrendt S."/>
            <person name="Ng V."/>
            <person name="Barry K."/>
            <person name="Daum C."/>
            <person name="Grigoriev I.V."/>
            <person name="Hilden K.S."/>
            <person name="Makela M.R."/>
            <person name="de Vries R.P."/>
        </authorList>
    </citation>
    <scope>NUCLEOTIDE SEQUENCE [LARGE SCALE GENOMIC DNA]</scope>
    <source>
        <strain evidence="7 8">CBS 464.89</strain>
    </source>
</reference>
<accession>A0A4Q9P005</accession>
<dbReference type="SUPFAM" id="SSF55031">
    <property type="entry name" value="Bacterial exopeptidase dimerisation domain"/>
    <property type="match status" value="1"/>
</dbReference>
<dbReference type="Gene3D" id="3.30.70.360">
    <property type="match status" value="1"/>
</dbReference>
<dbReference type="Pfam" id="PF07687">
    <property type="entry name" value="M20_dimer"/>
    <property type="match status" value="1"/>
</dbReference>
<evidence type="ECO:0000313" key="7">
    <source>
        <dbReference type="EMBL" id="TBU60566.1"/>
    </source>
</evidence>
<evidence type="ECO:0000256" key="3">
    <source>
        <dbReference type="ARBA" id="ARBA00022723"/>
    </source>
</evidence>
<dbReference type="InterPro" id="IPR002933">
    <property type="entry name" value="Peptidase_M20"/>
</dbReference>
<proteinExistence type="inferred from homology"/>
<dbReference type="InterPro" id="IPR011650">
    <property type="entry name" value="Peptidase_M20_dimer"/>
</dbReference>
<dbReference type="InterPro" id="IPR036264">
    <property type="entry name" value="Bact_exopeptidase_dim_dom"/>
</dbReference>
<keyword evidence="5" id="KW-0862">Zinc</keyword>
<sequence length="629" mass="68526">MVQTSGSGYPTGRSSTFNEESTICYPGDLKEKPGRPRDDAELGVVGYSERAPSKRPGEARTYFSLALLSALGLSLFYLFARSPHLSACGSTLRLAQDDISEACPQTNAIVPQKHSALLEVLETTYQTEEFRLKAYESLGGAVRVPTVAYDDLAPPGSDERWEIFGELHAYLEKRFPLVHANLRKTHVNEYALVYHWQGTNGSLKPALLTAHQDVVPVEPSTVDQWNHPPFSGFFDGEFIWGRGSCDDKPGLIGSLTVVEELLHVGFKPARTFVLAYGIDEERGGISGATAIRDYLLANYGEYAFSILIDEGGGYQVKDNVIMSSPGVAEKGKFDARFEISAPGGHSSVPPEHTSIGMLAAIIKHLEVNPHSPQLNREGVYYSLLQCRAAHDTSLSPQLRSLISRSRTSDKALHALERHLAETDRLFPALAGTTQAADVIRGGVKTNALPERADVIVNHRIDIHSSVGALQKRIINVVKPIVARLRLELDAFGNASFAMKPEGGESSGVLRITDAFGTALEPAPVTPMGDGGPFQLLSGTIIGVLGASNRTGYDKKVFIAPGMSTGNTGQHTKHYWKLTKHIFRYGHTNAADTYNGAHTVNEALRGEGFIETIRFFTWVILNVDESSLLD</sequence>
<dbReference type="PIRSF" id="PIRSF037217">
    <property type="entry name" value="Carboxypeptidase_S"/>
    <property type="match status" value="1"/>
</dbReference>
<keyword evidence="7" id="KW-0121">Carboxypeptidase</keyword>
<gene>
    <name evidence="7" type="ORF">BD310DRAFT_815171</name>
</gene>
<keyword evidence="3" id="KW-0479">Metal-binding</keyword>
<dbReference type="InterPro" id="IPR047177">
    <property type="entry name" value="Pept_M20A"/>
</dbReference>
<keyword evidence="2" id="KW-0645">Protease</keyword>
<dbReference type="GO" id="GO:0051603">
    <property type="term" value="P:proteolysis involved in protein catabolic process"/>
    <property type="evidence" value="ECO:0007669"/>
    <property type="project" value="TreeGrafter"/>
</dbReference>
<feature type="region of interest" description="Disordered" evidence="6">
    <location>
        <begin position="1"/>
        <end position="40"/>
    </location>
</feature>
<dbReference type="GO" id="GO:0046872">
    <property type="term" value="F:metal ion binding"/>
    <property type="evidence" value="ECO:0007669"/>
    <property type="project" value="UniProtKB-KW"/>
</dbReference>
<name>A0A4Q9P005_9APHY</name>
<evidence type="ECO:0000256" key="2">
    <source>
        <dbReference type="ARBA" id="ARBA00022670"/>
    </source>
</evidence>
<keyword evidence="4" id="KW-0378">Hydrolase</keyword>
<dbReference type="PANTHER" id="PTHR45962">
    <property type="entry name" value="N-FATTY-ACYL-AMINO ACID SYNTHASE/HYDROLASE PM20D1"/>
    <property type="match status" value="1"/>
</dbReference>
<evidence type="ECO:0000256" key="5">
    <source>
        <dbReference type="ARBA" id="ARBA00022833"/>
    </source>
</evidence>
<comment type="similarity">
    <text evidence="1">Belongs to the peptidase M20A family.</text>
</comment>
<dbReference type="Pfam" id="PF01546">
    <property type="entry name" value="Peptidase_M20"/>
    <property type="match status" value="1"/>
</dbReference>
<dbReference type="STRING" id="114155.A0A4Q9P005"/>
<organism evidence="7 8">
    <name type="scientific">Dichomitus squalens</name>
    <dbReference type="NCBI Taxonomy" id="114155"/>
    <lineage>
        <taxon>Eukaryota</taxon>
        <taxon>Fungi</taxon>
        <taxon>Dikarya</taxon>
        <taxon>Basidiomycota</taxon>
        <taxon>Agaricomycotina</taxon>
        <taxon>Agaricomycetes</taxon>
        <taxon>Polyporales</taxon>
        <taxon>Polyporaceae</taxon>
        <taxon>Dichomitus</taxon>
    </lineage>
</organism>
<dbReference type="InterPro" id="IPR017141">
    <property type="entry name" value="Pept_M20_carboxypep"/>
</dbReference>
<evidence type="ECO:0000256" key="6">
    <source>
        <dbReference type="SAM" id="MobiDB-lite"/>
    </source>
</evidence>
<dbReference type="Gene3D" id="3.40.630.10">
    <property type="entry name" value="Zn peptidases"/>
    <property type="match status" value="1"/>
</dbReference>
<dbReference type="GO" id="GO:0000328">
    <property type="term" value="C:fungal-type vacuole lumen"/>
    <property type="evidence" value="ECO:0007669"/>
    <property type="project" value="TreeGrafter"/>
</dbReference>
<feature type="compositionally biased region" description="Basic and acidic residues" evidence="6">
    <location>
        <begin position="28"/>
        <end position="40"/>
    </location>
</feature>
<dbReference type="GO" id="GO:0004181">
    <property type="term" value="F:metallocarboxypeptidase activity"/>
    <property type="evidence" value="ECO:0007669"/>
    <property type="project" value="InterPro"/>
</dbReference>
<feature type="compositionally biased region" description="Polar residues" evidence="6">
    <location>
        <begin position="1"/>
        <end position="21"/>
    </location>
</feature>
<dbReference type="Proteomes" id="UP000292082">
    <property type="component" value="Unassembled WGS sequence"/>
</dbReference>
<keyword evidence="8" id="KW-1185">Reference proteome</keyword>
<dbReference type="PANTHER" id="PTHR45962:SF1">
    <property type="entry name" value="N-FATTY-ACYL-AMINO ACID SYNTHASE_HYDROLASE PM20D1"/>
    <property type="match status" value="1"/>
</dbReference>
<protein>
    <submittedName>
        <fullName evidence="7">Carboxypeptidase S</fullName>
    </submittedName>
</protein>
<dbReference type="EMBL" id="ML145104">
    <property type="protein sequence ID" value="TBU60566.1"/>
    <property type="molecule type" value="Genomic_DNA"/>
</dbReference>
<evidence type="ECO:0000256" key="4">
    <source>
        <dbReference type="ARBA" id="ARBA00022801"/>
    </source>
</evidence>
<dbReference type="AlphaFoldDB" id="A0A4Q9P005"/>
<dbReference type="CDD" id="cd05674">
    <property type="entry name" value="M20_yscS"/>
    <property type="match status" value="1"/>
</dbReference>
<dbReference type="SUPFAM" id="SSF53187">
    <property type="entry name" value="Zn-dependent exopeptidases"/>
    <property type="match status" value="1"/>
</dbReference>
<evidence type="ECO:0000313" key="8">
    <source>
        <dbReference type="Proteomes" id="UP000292082"/>
    </source>
</evidence>
<evidence type="ECO:0000256" key="1">
    <source>
        <dbReference type="ARBA" id="ARBA00006247"/>
    </source>
</evidence>